<evidence type="ECO:0000256" key="2">
    <source>
        <dbReference type="SAM" id="Phobius"/>
    </source>
</evidence>
<dbReference type="AlphaFoldDB" id="A0A4R6JVJ2"/>
<keyword evidence="2" id="KW-0472">Membrane</keyword>
<accession>A0A4R6JVJ2</accession>
<feature type="region of interest" description="Disordered" evidence="1">
    <location>
        <begin position="203"/>
        <end position="261"/>
    </location>
</feature>
<keyword evidence="4" id="KW-1185">Reference proteome</keyword>
<dbReference type="EMBL" id="SNWR01000001">
    <property type="protein sequence ID" value="TDO39581.1"/>
    <property type="molecule type" value="Genomic_DNA"/>
</dbReference>
<feature type="transmembrane region" description="Helical" evidence="2">
    <location>
        <begin position="172"/>
        <end position="195"/>
    </location>
</feature>
<keyword evidence="2" id="KW-1133">Transmembrane helix</keyword>
<evidence type="ECO:0000256" key="1">
    <source>
        <dbReference type="SAM" id="MobiDB-lite"/>
    </source>
</evidence>
<name>A0A4R6JVJ2_9ACTN</name>
<gene>
    <name evidence="3" type="ORF">C8E87_3272</name>
</gene>
<feature type="transmembrane region" description="Helical" evidence="2">
    <location>
        <begin position="131"/>
        <end position="152"/>
    </location>
</feature>
<protein>
    <submittedName>
        <fullName evidence="3">Uncharacterized protein</fullName>
    </submittedName>
</protein>
<sequence>MVAMPSQQQPVDIDVTPSGTVVEFGPEQPDRHRRWDFSALGRELLADRRTVPVAAALAALAALVSMLSEWQVTTIDAGTIGSDSGERLLASGIDDLGALGVGYVLGLFLIVPSVVLTLFGPPSSRRTFRLAGLSVAGTVFGVVLAAAARASSQSYVIDPVYRIALDDAETTLAYGRGLWCALAAVLFASASLYLAGRHLPGSPAAEGAPQETTAEVPPEATWSWRRPSAGRDDLPEGEALDLTVSPSQPFTSLHDDRDRPS</sequence>
<dbReference type="Proteomes" id="UP000294901">
    <property type="component" value="Unassembled WGS sequence"/>
</dbReference>
<keyword evidence="2" id="KW-0812">Transmembrane</keyword>
<organism evidence="3 4">
    <name type="scientific">Paractinoplanes brasiliensis</name>
    <dbReference type="NCBI Taxonomy" id="52695"/>
    <lineage>
        <taxon>Bacteria</taxon>
        <taxon>Bacillati</taxon>
        <taxon>Actinomycetota</taxon>
        <taxon>Actinomycetes</taxon>
        <taxon>Micromonosporales</taxon>
        <taxon>Micromonosporaceae</taxon>
        <taxon>Paractinoplanes</taxon>
    </lineage>
</organism>
<evidence type="ECO:0000313" key="3">
    <source>
        <dbReference type="EMBL" id="TDO39581.1"/>
    </source>
</evidence>
<feature type="transmembrane region" description="Helical" evidence="2">
    <location>
        <begin position="96"/>
        <end position="119"/>
    </location>
</feature>
<feature type="transmembrane region" description="Helical" evidence="2">
    <location>
        <begin position="50"/>
        <end position="68"/>
    </location>
</feature>
<evidence type="ECO:0000313" key="4">
    <source>
        <dbReference type="Proteomes" id="UP000294901"/>
    </source>
</evidence>
<proteinExistence type="predicted"/>
<reference evidence="3 4" key="1">
    <citation type="submission" date="2019-03" db="EMBL/GenBank/DDBJ databases">
        <title>Sequencing the genomes of 1000 actinobacteria strains.</title>
        <authorList>
            <person name="Klenk H.-P."/>
        </authorList>
    </citation>
    <scope>NUCLEOTIDE SEQUENCE [LARGE SCALE GENOMIC DNA]</scope>
    <source>
        <strain evidence="3 4">DSM 43805</strain>
    </source>
</reference>
<comment type="caution">
    <text evidence="3">The sequence shown here is derived from an EMBL/GenBank/DDBJ whole genome shotgun (WGS) entry which is preliminary data.</text>
</comment>